<feature type="site" description="Cleavage; by autolysis" evidence="13">
    <location>
        <begin position="99"/>
        <end position="100"/>
    </location>
</feature>
<dbReference type="PATRIC" id="fig|946483.4.peg.2216"/>
<comment type="catalytic activity">
    <reaction evidence="13">
        <text>Hydrolysis of Ala-|-Gly bond in repressor LexA.</text>
        <dbReference type="EC" id="3.4.21.88"/>
    </reaction>
</comment>
<dbReference type="PANTHER" id="PTHR33516:SF2">
    <property type="entry name" value="LEXA REPRESSOR-RELATED"/>
    <property type="match status" value="1"/>
</dbReference>
<feature type="domain" description="Peptidase S24/S26A/S26B/S26C" evidence="15">
    <location>
        <begin position="92"/>
        <end position="207"/>
    </location>
</feature>
<evidence type="ECO:0000256" key="3">
    <source>
        <dbReference type="ARBA" id="ARBA00022491"/>
    </source>
</evidence>
<dbReference type="PANTHER" id="PTHR33516">
    <property type="entry name" value="LEXA REPRESSOR"/>
    <property type="match status" value="1"/>
</dbReference>
<evidence type="ECO:0000256" key="14">
    <source>
        <dbReference type="RuleBase" id="RU003991"/>
    </source>
</evidence>
<dbReference type="GO" id="GO:0006260">
    <property type="term" value="P:DNA replication"/>
    <property type="evidence" value="ECO:0007669"/>
    <property type="project" value="UniProtKB-UniRule"/>
</dbReference>
<dbReference type="MEROPS" id="S24.001"/>
<dbReference type="STRING" id="946483.Cenrod_2202"/>
<name>U5NAC1_9BURK</name>
<evidence type="ECO:0000259" key="15">
    <source>
        <dbReference type="Pfam" id="PF00717"/>
    </source>
</evidence>
<dbReference type="InterPro" id="IPR006200">
    <property type="entry name" value="LexA"/>
</dbReference>
<dbReference type="FunFam" id="1.10.10.10:FF:000009">
    <property type="entry name" value="LexA repressor"/>
    <property type="match status" value="1"/>
</dbReference>
<gene>
    <name evidence="13 17" type="primary">lexA</name>
    <name evidence="17" type="ORF">Cenrod_2202</name>
</gene>
<dbReference type="AlphaFoldDB" id="U5NAC1"/>
<comment type="function">
    <text evidence="13">Represses a number of genes involved in the response to DNA damage (SOS response), including recA and lexA. In the presence of single-stranded DNA, RecA interacts with LexA causing an autocatalytic cleavage which disrupts the DNA-binding part of LexA, leading to derepression of the SOS regulon and eventually DNA repair.</text>
</comment>
<keyword evidence="4 13" id="KW-0235">DNA replication</keyword>
<dbReference type="KEGG" id="cbx:Cenrod_2202"/>
<dbReference type="InterPro" id="IPR015927">
    <property type="entry name" value="Peptidase_S24_S26A/B/C"/>
</dbReference>
<comment type="similarity">
    <text evidence="1 13 14">Belongs to the peptidase S24 family.</text>
</comment>
<keyword evidence="9 13" id="KW-0238">DNA-binding</keyword>
<dbReference type="EMBL" id="CP004885">
    <property type="protein sequence ID" value="AGX88270.1"/>
    <property type="molecule type" value="Genomic_DNA"/>
</dbReference>
<reference evidence="17 18" key="1">
    <citation type="journal article" date="2013" name="Genome Biol.">
        <title>Genomic analysis reveals key aspects of prokaryotic symbiosis in the phototrophic consortium "Chlorochromatium aggregatum".</title>
        <authorList>
            <person name="Liu Z."/>
            <person name="Muller J."/>
            <person name="Li T."/>
            <person name="Alvey R.M."/>
            <person name="Vogl K."/>
            <person name="Frigaard N.U."/>
            <person name="Rockwell N.C."/>
            <person name="Boyd E.S."/>
            <person name="Tomsho L.P."/>
            <person name="Schuster S.C."/>
            <person name="Henke P."/>
            <person name="Rohde M."/>
            <person name="Overmann J."/>
            <person name="Bryant D.A."/>
        </authorList>
    </citation>
    <scope>NUCLEOTIDE SEQUENCE [LARGE SCALE GENOMIC DNA]</scope>
    <source>
        <strain evidence="17">CR</strain>
    </source>
</reference>
<dbReference type="PRINTS" id="PR00726">
    <property type="entry name" value="LEXASERPTASE"/>
</dbReference>
<dbReference type="NCBIfam" id="TIGR00498">
    <property type="entry name" value="lexA"/>
    <property type="match status" value="1"/>
</dbReference>
<dbReference type="InterPro" id="IPR050077">
    <property type="entry name" value="LexA_repressor"/>
</dbReference>
<dbReference type="InterPro" id="IPR039418">
    <property type="entry name" value="LexA-like"/>
</dbReference>
<dbReference type="GO" id="GO:0009432">
    <property type="term" value="P:SOS response"/>
    <property type="evidence" value="ECO:0007669"/>
    <property type="project" value="UniProtKB-UniRule"/>
</dbReference>
<evidence type="ECO:0000256" key="13">
    <source>
        <dbReference type="HAMAP-Rule" id="MF_00015"/>
    </source>
</evidence>
<keyword evidence="5 13" id="KW-0227">DNA damage</keyword>
<evidence type="ECO:0000256" key="12">
    <source>
        <dbReference type="ARBA" id="ARBA00023236"/>
    </source>
</evidence>
<dbReference type="InterPro" id="IPR036286">
    <property type="entry name" value="LexA/Signal_pep-like_sf"/>
</dbReference>
<dbReference type="GO" id="GO:0006508">
    <property type="term" value="P:proteolysis"/>
    <property type="evidence" value="ECO:0007669"/>
    <property type="project" value="InterPro"/>
</dbReference>
<keyword evidence="6 13" id="KW-0378">Hydrolase</keyword>
<feature type="domain" description="LexA repressor DNA-binding" evidence="16">
    <location>
        <begin position="6"/>
        <end position="68"/>
    </location>
</feature>
<evidence type="ECO:0000256" key="7">
    <source>
        <dbReference type="ARBA" id="ARBA00022813"/>
    </source>
</evidence>
<dbReference type="HAMAP" id="MF_00015">
    <property type="entry name" value="LexA"/>
    <property type="match status" value="1"/>
</dbReference>
<evidence type="ECO:0000313" key="17">
    <source>
        <dbReference type="EMBL" id="AGX88270.1"/>
    </source>
</evidence>
<proteinExistence type="inferred from homology"/>
<organism evidence="17 18">
    <name type="scientific">Candidatus Symbiobacter mobilis CR</name>
    <dbReference type="NCBI Taxonomy" id="946483"/>
    <lineage>
        <taxon>Bacteria</taxon>
        <taxon>Pseudomonadati</taxon>
        <taxon>Pseudomonadota</taxon>
        <taxon>Betaproteobacteria</taxon>
        <taxon>Burkholderiales</taxon>
        <taxon>Comamonadaceae</taxon>
    </lineage>
</organism>
<evidence type="ECO:0000259" key="16">
    <source>
        <dbReference type="Pfam" id="PF01726"/>
    </source>
</evidence>
<dbReference type="CDD" id="cd06529">
    <property type="entry name" value="S24_LexA-like"/>
    <property type="match status" value="1"/>
</dbReference>
<dbReference type="Pfam" id="PF00717">
    <property type="entry name" value="Peptidase_S24"/>
    <property type="match status" value="1"/>
</dbReference>
<comment type="subunit">
    <text evidence="2 13">Homodimer.</text>
</comment>
<evidence type="ECO:0000256" key="10">
    <source>
        <dbReference type="ARBA" id="ARBA00023163"/>
    </source>
</evidence>
<dbReference type="HOGENOM" id="CLU_066192_45_3_4"/>
<feature type="active site" description="For autocatalytic cleavage activity" evidence="13">
    <location>
        <position position="134"/>
    </location>
</feature>
<dbReference type="RefSeq" id="WP_022775565.1">
    <property type="nucleotide sequence ID" value="NC_022576.1"/>
</dbReference>
<evidence type="ECO:0000256" key="4">
    <source>
        <dbReference type="ARBA" id="ARBA00022705"/>
    </source>
</evidence>
<dbReference type="InterPro" id="IPR036390">
    <property type="entry name" value="WH_DNA-bd_sf"/>
</dbReference>
<keyword evidence="3 13" id="KW-0678">Repressor</keyword>
<accession>U5NAC1</accession>
<dbReference type="InterPro" id="IPR006199">
    <property type="entry name" value="LexA_DNA-bd_dom"/>
</dbReference>
<dbReference type="GO" id="GO:0004252">
    <property type="term" value="F:serine-type endopeptidase activity"/>
    <property type="evidence" value="ECO:0007669"/>
    <property type="project" value="UniProtKB-UniRule"/>
</dbReference>
<evidence type="ECO:0000256" key="9">
    <source>
        <dbReference type="ARBA" id="ARBA00023125"/>
    </source>
</evidence>
<dbReference type="InterPro" id="IPR006197">
    <property type="entry name" value="Peptidase_S24_LexA"/>
</dbReference>
<keyword evidence="11 13" id="KW-0234">DNA repair</keyword>
<dbReference type="EC" id="3.4.21.88" evidence="13"/>
<evidence type="ECO:0000256" key="8">
    <source>
        <dbReference type="ARBA" id="ARBA00023015"/>
    </source>
</evidence>
<dbReference type="InterPro" id="IPR036388">
    <property type="entry name" value="WH-like_DNA-bd_sf"/>
</dbReference>
<evidence type="ECO:0000313" key="18">
    <source>
        <dbReference type="Proteomes" id="UP000017184"/>
    </source>
</evidence>
<evidence type="ECO:0000256" key="1">
    <source>
        <dbReference type="ARBA" id="ARBA00007484"/>
    </source>
</evidence>
<dbReference type="GO" id="GO:0006281">
    <property type="term" value="P:DNA repair"/>
    <property type="evidence" value="ECO:0007669"/>
    <property type="project" value="UniProtKB-UniRule"/>
</dbReference>
<feature type="active site" description="For autocatalytic cleavage activity" evidence="13">
    <location>
        <position position="171"/>
    </location>
</feature>
<keyword evidence="10 13" id="KW-0804">Transcription</keyword>
<keyword evidence="18" id="KW-1185">Reference proteome</keyword>
<dbReference type="GO" id="GO:0045892">
    <property type="term" value="P:negative regulation of DNA-templated transcription"/>
    <property type="evidence" value="ECO:0007669"/>
    <property type="project" value="UniProtKB-UniRule"/>
</dbReference>
<dbReference type="FunFam" id="2.10.109.10:FF:000001">
    <property type="entry name" value="LexA repressor"/>
    <property type="match status" value="1"/>
</dbReference>
<dbReference type="OrthoDB" id="9802364at2"/>
<keyword evidence="8 13" id="KW-0805">Transcription regulation</keyword>
<keyword evidence="12 13" id="KW-0742">SOS response</keyword>
<dbReference type="SUPFAM" id="SSF51306">
    <property type="entry name" value="LexA/Signal peptidase"/>
    <property type="match status" value="1"/>
</dbReference>
<sequence>MSSSPTLTPCQRRVLDFLQDTIVRTGVPPTRAEVATALGFRSANAAQEHLQALARKGVIELGQGSARGIRIPGHCPGHFPADEPMGAVWTLPLVGRVAAGLPILAQEHLEGSYPVAAGLFAQRPDYLLRVQGTSMLGAGILDGDLLAIHACPEAQTGQIVVARIGEEVTVKRLVRTDRMIELHPENPQYPVLTVTAEQPFAIEGIVVGLIRPAVRK</sequence>
<feature type="DNA-binding region" description="H-T-H motif" evidence="13">
    <location>
        <begin position="31"/>
        <end position="51"/>
    </location>
</feature>
<dbReference type="Gene3D" id="1.10.10.10">
    <property type="entry name" value="Winged helix-like DNA-binding domain superfamily/Winged helix DNA-binding domain"/>
    <property type="match status" value="1"/>
</dbReference>
<dbReference type="Proteomes" id="UP000017184">
    <property type="component" value="Chromosome"/>
</dbReference>
<dbReference type="eggNOG" id="COG1974">
    <property type="taxonomic scope" value="Bacteria"/>
</dbReference>
<dbReference type="SUPFAM" id="SSF46785">
    <property type="entry name" value="Winged helix' DNA-binding domain"/>
    <property type="match status" value="1"/>
</dbReference>
<protein>
    <recommendedName>
        <fullName evidence="13">LexA repressor</fullName>
        <ecNumber evidence="13">3.4.21.88</ecNumber>
    </recommendedName>
</protein>
<dbReference type="GO" id="GO:0003677">
    <property type="term" value="F:DNA binding"/>
    <property type="evidence" value="ECO:0007669"/>
    <property type="project" value="UniProtKB-UniRule"/>
</dbReference>
<evidence type="ECO:0000256" key="11">
    <source>
        <dbReference type="ARBA" id="ARBA00023204"/>
    </source>
</evidence>
<keyword evidence="7 13" id="KW-0068">Autocatalytic cleavage</keyword>
<evidence type="ECO:0000256" key="2">
    <source>
        <dbReference type="ARBA" id="ARBA00011738"/>
    </source>
</evidence>
<evidence type="ECO:0000256" key="6">
    <source>
        <dbReference type="ARBA" id="ARBA00022801"/>
    </source>
</evidence>
<evidence type="ECO:0000256" key="5">
    <source>
        <dbReference type="ARBA" id="ARBA00022763"/>
    </source>
</evidence>
<dbReference type="Pfam" id="PF01726">
    <property type="entry name" value="LexA_DNA_bind"/>
    <property type="match status" value="1"/>
</dbReference>
<dbReference type="Gene3D" id="2.10.109.10">
    <property type="entry name" value="Umud Fragment, subunit A"/>
    <property type="match status" value="1"/>
</dbReference>